<comment type="caution">
    <text evidence="1">The sequence shown here is derived from an EMBL/GenBank/DDBJ whole genome shotgun (WGS) entry which is preliminary data.</text>
</comment>
<reference evidence="1 2" key="1">
    <citation type="submission" date="2024-01" db="EMBL/GenBank/DDBJ databases">
        <title>Description of Olsenella sp. nov., isolated from pig feces.</title>
        <authorList>
            <person name="Chang Y.-H."/>
        </authorList>
    </citation>
    <scope>NUCLEOTIDE SEQUENCE [LARGE SCALE GENOMIC DNA]</scope>
    <source>
        <strain evidence="1 2">YH-ols2223</strain>
    </source>
</reference>
<evidence type="ECO:0000313" key="1">
    <source>
        <dbReference type="EMBL" id="MEE6147423.1"/>
    </source>
</evidence>
<dbReference type="Proteomes" id="UP001332931">
    <property type="component" value="Unassembled WGS sequence"/>
</dbReference>
<accession>A0ABU7RA00</accession>
<name>A0ABU7RA00_9ACTN</name>
<keyword evidence="2" id="KW-1185">Reference proteome</keyword>
<dbReference type="EMBL" id="JAZGJQ010000004">
    <property type="protein sequence ID" value="MEE6147423.1"/>
    <property type="molecule type" value="Genomic_DNA"/>
</dbReference>
<sequence>MEKQLFDYTSAKVDEMLAAPSASEATKRAAQAWKDAVAVEGADVEAATDALLDAISAHQTTIDNLIGFVGSDTGKQFFGEEVARQMLEHAEKRKAAGAKFCDCAACRPCHELLHKFGREEADVYL</sequence>
<gene>
    <name evidence="1" type="ORF">VXJ25_05380</name>
</gene>
<organism evidence="1 2">
    <name type="scientific">Olsenella absiana</name>
    <dbReference type="NCBI Taxonomy" id="3115222"/>
    <lineage>
        <taxon>Bacteria</taxon>
        <taxon>Bacillati</taxon>
        <taxon>Actinomycetota</taxon>
        <taxon>Coriobacteriia</taxon>
        <taxon>Coriobacteriales</taxon>
        <taxon>Atopobiaceae</taxon>
        <taxon>Olsenella</taxon>
    </lineage>
</organism>
<dbReference type="RefSeq" id="WP_330958189.1">
    <property type="nucleotide sequence ID" value="NZ_JAZGJQ010000004.1"/>
</dbReference>
<evidence type="ECO:0000313" key="2">
    <source>
        <dbReference type="Proteomes" id="UP001332931"/>
    </source>
</evidence>
<proteinExistence type="predicted"/>
<protein>
    <submittedName>
        <fullName evidence="1">3-hydroxyisobutyrate dehydrogenase</fullName>
    </submittedName>
</protein>